<dbReference type="AlphaFoldDB" id="A0A5C4LI30"/>
<name>A0A5C4LI30_9HYPH</name>
<keyword evidence="2" id="KW-1185">Reference proteome</keyword>
<gene>
    <name evidence="1" type="ORF">FF100_15945</name>
</gene>
<dbReference type="Proteomes" id="UP000305267">
    <property type="component" value="Unassembled WGS sequence"/>
</dbReference>
<accession>A0A5C4LI30</accession>
<dbReference type="OrthoDB" id="7061608at2"/>
<reference evidence="1 2" key="1">
    <citation type="submission" date="2019-06" db="EMBL/GenBank/DDBJ databases">
        <title>Genome of Methylobacterium sp. 17Sr1-39.</title>
        <authorList>
            <person name="Seo T."/>
        </authorList>
    </citation>
    <scope>NUCLEOTIDE SEQUENCE [LARGE SCALE GENOMIC DNA]</scope>
    <source>
        <strain evidence="1 2">17Sr1-39</strain>
    </source>
</reference>
<comment type="caution">
    <text evidence="1">The sequence shown here is derived from an EMBL/GenBank/DDBJ whole genome shotgun (WGS) entry which is preliminary data.</text>
</comment>
<proteinExistence type="predicted"/>
<protein>
    <submittedName>
        <fullName evidence="1">Uncharacterized protein</fullName>
    </submittedName>
</protein>
<dbReference type="EMBL" id="VDDA01000006">
    <property type="protein sequence ID" value="TNC12323.1"/>
    <property type="molecule type" value="Genomic_DNA"/>
</dbReference>
<sequence length="123" mass="14249">MSLDLVNRPLPSKKEAEEIALRFLRKHAPDLLPVLTIRWIDRHDEPLRAVRDGRTEDLALTGMKVKMRNTADGRWFWAIVGADREVIVFERDIVWINIPGRRQTEKWLHDGWLVEKGLAASAS</sequence>
<organism evidence="1 2">
    <name type="scientific">Methylobacterium terricola</name>
    <dbReference type="NCBI Taxonomy" id="2583531"/>
    <lineage>
        <taxon>Bacteria</taxon>
        <taxon>Pseudomonadati</taxon>
        <taxon>Pseudomonadota</taxon>
        <taxon>Alphaproteobacteria</taxon>
        <taxon>Hyphomicrobiales</taxon>
        <taxon>Methylobacteriaceae</taxon>
        <taxon>Methylobacterium</taxon>
    </lineage>
</organism>
<evidence type="ECO:0000313" key="1">
    <source>
        <dbReference type="EMBL" id="TNC12323.1"/>
    </source>
</evidence>
<evidence type="ECO:0000313" key="2">
    <source>
        <dbReference type="Proteomes" id="UP000305267"/>
    </source>
</evidence>